<evidence type="ECO:0000256" key="11">
    <source>
        <dbReference type="ARBA" id="ARBA00031350"/>
    </source>
</evidence>
<evidence type="ECO:0000256" key="8">
    <source>
        <dbReference type="ARBA" id="ARBA00022691"/>
    </source>
</evidence>
<dbReference type="EMBL" id="CP051627">
    <property type="protein sequence ID" value="UPT22245.1"/>
    <property type="molecule type" value="Genomic_DNA"/>
</dbReference>
<protein>
    <recommendedName>
        <fullName evidence="4">Protein-L-isoaspartate O-methyltransferase</fullName>
        <ecNumber evidence="3">2.1.1.77</ecNumber>
    </recommendedName>
    <alternativeName>
        <fullName evidence="11">L-isoaspartyl protein carboxyl methyltransferase</fullName>
    </alternativeName>
    <alternativeName>
        <fullName evidence="9">Protein L-isoaspartyl methyltransferase</fullName>
    </alternativeName>
    <alternativeName>
        <fullName evidence="10">Protein-beta-aspartate methyltransferase</fullName>
    </alternativeName>
</protein>
<proteinExistence type="inferred from homology"/>
<keyword evidence="14" id="KW-1185">Reference proteome</keyword>
<sequence length="229" mass="23818">MRRRSIQLRKCHMLTTAGSRSAGPAADDAVVTRVDDGAEDGPGLPSSSSSAPSVIAAMLDELEVHPGLRVLEVGTGTGGNAALLCELAVQHRRVVTVEVDPVLAERARTALTAAGYQPHTVGRTGAGARLVGPAGPPGGRGVRADRRSAGPHGLAGLPRRPVLAVLTRPRRAPRGRGGDGSAPVRRGASARRDQEGEARSYLGVPRRPRPSRTRPNAGDTRSSRTRTAV</sequence>
<evidence type="ECO:0000256" key="7">
    <source>
        <dbReference type="ARBA" id="ARBA00022679"/>
    </source>
</evidence>
<name>A0ABY4L3I1_THEAE</name>
<dbReference type="InterPro" id="IPR029063">
    <property type="entry name" value="SAM-dependent_MTases_sf"/>
</dbReference>
<keyword evidence="6" id="KW-0489">Methyltransferase</keyword>
<organism evidence="13 14">
    <name type="scientific">Thermobifida alba</name>
    <name type="common">Thermomonospora alba</name>
    <dbReference type="NCBI Taxonomy" id="53522"/>
    <lineage>
        <taxon>Bacteria</taxon>
        <taxon>Bacillati</taxon>
        <taxon>Actinomycetota</taxon>
        <taxon>Actinomycetes</taxon>
        <taxon>Streptosporangiales</taxon>
        <taxon>Nocardiopsidaceae</taxon>
        <taxon>Thermobifida</taxon>
    </lineage>
</organism>
<dbReference type="EC" id="2.1.1.77" evidence="3"/>
<evidence type="ECO:0000256" key="9">
    <source>
        <dbReference type="ARBA" id="ARBA00030757"/>
    </source>
</evidence>
<dbReference type="PANTHER" id="PTHR11579">
    <property type="entry name" value="PROTEIN-L-ISOASPARTATE O-METHYLTRANSFERASE"/>
    <property type="match status" value="1"/>
</dbReference>
<dbReference type="CDD" id="cd02440">
    <property type="entry name" value="AdoMet_MTases"/>
    <property type="match status" value="1"/>
</dbReference>
<comment type="subcellular location">
    <subcellularLocation>
        <location evidence="1">Cytoplasm</location>
    </subcellularLocation>
</comment>
<reference evidence="13 14" key="1">
    <citation type="submission" date="2020-04" db="EMBL/GenBank/DDBJ databases">
        <title>Thermobifida alba genome sequencing and assembly.</title>
        <authorList>
            <person name="Luzics S."/>
            <person name="Horvath B."/>
            <person name="Nagy I."/>
            <person name="Toth A."/>
            <person name="Nagy I."/>
            <person name="Kukolya J."/>
        </authorList>
    </citation>
    <scope>NUCLEOTIDE SEQUENCE [LARGE SCALE GENOMIC DNA]</scope>
    <source>
        <strain evidence="13 14">DSM 43795</strain>
    </source>
</reference>
<dbReference type="Pfam" id="PF01135">
    <property type="entry name" value="PCMT"/>
    <property type="match status" value="1"/>
</dbReference>
<dbReference type="PANTHER" id="PTHR11579:SF0">
    <property type="entry name" value="PROTEIN-L-ISOASPARTATE(D-ASPARTATE) O-METHYLTRANSFERASE"/>
    <property type="match status" value="1"/>
</dbReference>
<dbReference type="Gene3D" id="3.40.50.150">
    <property type="entry name" value="Vaccinia Virus protein VP39"/>
    <property type="match status" value="1"/>
</dbReference>
<feature type="region of interest" description="Disordered" evidence="12">
    <location>
        <begin position="118"/>
        <end position="229"/>
    </location>
</feature>
<evidence type="ECO:0000256" key="4">
    <source>
        <dbReference type="ARBA" id="ARBA00013346"/>
    </source>
</evidence>
<evidence type="ECO:0000256" key="3">
    <source>
        <dbReference type="ARBA" id="ARBA00011890"/>
    </source>
</evidence>
<keyword evidence="8" id="KW-0949">S-adenosyl-L-methionine</keyword>
<evidence type="ECO:0000256" key="1">
    <source>
        <dbReference type="ARBA" id="ARBA00004496"/>
    </source>
</evidence>
<evidence type="ECO:0000256" key="5">
    <source>
        <dbReference type="ARBA" id="ARBA00022490"/>
    </source>
</evidence>
<dbReference type="Proteomes" id="UP000832041">
    <property type="component" value="Chromosome"/>
</dbReference>
<evidence type="ECO:0000313" key="14">
    <source>
        <dbReference type="Proteomes" id="UP000832041"/>
    </source>
</evidence>
<evidence type="ECO:0000256" key="10">
    <source>
        <dbReference type="ARBA" id="ARBA00031323"/>
    </source>
</evidence>
<evidence type="ECO:0000256" key="6">
    <source>
        <dbReference type="ARBA" id="ARBA00022603"/>
    </source>
</evidence>
<keyword evidence="7" id="KW-0808">Transferase</keyword>
<accession>A0ABY4L3I1</accession>
<gene>
    <name evidence="13" type="ORF">FOF52_15790</name>
</gene>
<evidence type="ECO:0000256" key="2">
    <source>
        <dbReference type="ARBA" id="ARBA00005369"/>
    </source>
</evidence>
<dbReference type="InterPro" id="IPR000682">
    <property type="entry name" value="PCMT"/>
</dbReference>
<evidence type="ECO:0000256" key="12">
    <source>
        <dbReference type="SAM" id="MobiDB-lite"/>
    </source>
</evidence>
<evidence type="ECO:0000313" key="13">
    <source>
        <dbReference type="EMBL" id="UPT22245.1"/>
    </source>
</evidence>
<keyword evidence="5" id="KW-0963">Cytoplasm</keyword>
<comment type="similarity">
    <text evidence="2">Belongs to the methyltransferase superfamily. L-isoaspartyl/D-aspartyl protein methyltransferase family.</text>
</comment>
<dbReference type="SUPFAM" id="SSF53335">
    <property type="entry name" value="S-adenosyl-L-methionine-dependent methyltransferases"/>
    <property type="match status" value="1"/>
</dbReference>